<dbReference type="EMBL" id="KZ084098">
    <property type="protein sequence ID" value="OSD03985.1"/>
    <property type="molecule type" value="Genomic_DNA"/>
</dbReference>
<dbReference type="Proteomes" id="UP000193067">
    <property type="component" value="Unassembled WGS sequence"/>
</dbReference>
<protein>
    <submittedName>
        <fullName evidence="1">Uncharacterized protein</fullName>
    </submittedName>
</protein>
<evidence type="ECO:0000313" key="2">
    <source>
        <dbReference type="Proteomes" id="UP000193067"/>
    </source>
</evidence>
<reference evidence="1 2" key="1">
    <citation type="journal article" date="2015" name="Biotechnol. Biofuels">
        <title>Enhanced degradation of softwood versus hardwood by the white-rot fungus Pycnoporus coccineus.</title>
        <authorList>
            <person name="Couturier M."/>
            <person name="Navarro D."/>
            <person name="Chevret D."/>
            <person name="Henrissat B."/>
            <person name="Piumi F."/>
            <person name="Ruiz-Duenas F.J."/>
            <person name="Martinez A.T."/>
            <person name="Grigoriev I.V."/>
            <person name="Riley R."/>
            <person name="Lipzen A."/>
            <person name="Berrin J.G."/>
            <person name="Master E.R."/>
            <person name="Rosso M.N."/>
        </authorList>
    </citation>
    <scope>NUCLEOTIDE SEQUENCE [LARGE SCALE GENOMIC DNA]</scope>
    <source>
        <strain evidence="1 2">BRFM310</strain>
    </source>
</reference>
<gene>
    <name evidence="1" type="ORF">PYCCODRAFT_166192</name>
</gene>
<organism evidence="1 2">
    <name type="scientific">Trametes coccinea (strain BRFM310)</name>
    <name type="common">Pycnoporus coccineus</name>
    <dbReference type="NCBI Taxonomy" id="1353009"/>
    <lineage>
        <taxon>Eukaryota</taxon>
        <taxon>Fungi</taxon>
        <taxon>Dikarya</taxon>
        <taxon>Basidiomycota</taxon>
        <taxon>Agaricomycotina</taxon>
        <taxon>Agaricomycetes</taxon>
        <taxon>Polyporales</taxon>
        <taxon>Polyporaceae</taxon>
        <taxon>Trametes</taxon>
    </lineage>
</organism>
<evidence type="ECO:0000313" key="1">
    <source>
        <dbReference type="EMBL" id="OSD03985.1"/>
    </source>
</evidence>
<keyword evidence="2" id="KW-1185">Reference proteome</keyword>
<proteinExistence type="predicted"/>
<dbReference type="AlphaFoldDB" id="A0A1Y2IS60"/>
<accession>A0A1Y2IS60</accession>
<name>A0A1Y2IS60_TRAC3</name>
<sequence length="257" mass="28373">MRPGPPYVLRTALCTYLSSRPDQRIAAPCPLASVSVAVEYIGPSNITPLVRSTLDRAVMIMLPSSASASPGCPPTVLSSQAPSLPSAFRSLLPLCRHGLFSPLIAFLARASRPPPSSPPRSSSALSCQCLALSSLFQYRFCACSPRARVASYQSTRVIRVPQISKHASLTRSDRRARRDAGRTRTCFDAPLRRARCLPQHARSDGIRPSTRYIRTIASAPTFWCSVHETGTSRLLARLRLLHWLRHSLERASERYIH</sequence>